<organism evidence="2 3">
    <name type="scientific">Kibdelosporangium lantanae</name>
    <dbReference type="NCBI Taxonomy" id="1497396"/>
    <lineage>
        <taxon>Bacteria</taxon>
        <taxon>Bacillati</taxon>
        <taxon>Actinomycetota</taxon>
        <taxon>Actinomycetes</taxon>
        <taxon>Pseudonocardiales</taxon>
        <taxon>Pseudonocardiaceae</taxon>
        <taxon>Kibdelosporangium</taxon>
    </lineage>
</organism>
<protein>
    <submittedName>
        <fullName evidence="2">Arginase family protein</fullName>
    </submittedName>
</protein>
<dbReference type="Pfam" id="PF00491">
    <property type="entry name" value="Arginase"/>
    <property type="match status" value="1"/>
</dbReference>
<reference evidence="3" key="1">
    <citation type="journal article" date="2019" name="Int. J. Syst. Evol. Microbiol.">
        <title>The Global Catalogue of Microorganisms (GCM) 10K type strain sequencing project: providing services to taxonomists for standard genome sequencing and annotation.</title>
        <authorList>
            <consortium name="The Broad Institute Genomics Platform"/>
            <consortium name="The Broad Institute Genome Sequencing Center for Infectious Disease"/>
            <person name="Wu L."/>
            <person name="Ma J."/>
        </authorList>
    </citation>
    <scope>NUCLEOTIDE SEQUENCE [LARGE SCALE GENOMIC DNA]</scope>
    <source>
        <strain evidence="3">JCM 31486</strain>
    </source>
</reference>
<dbReference type="Gene3D" id="3.40.800.10">
    <property type="entry name" value="Ureohydrolase domain"/>
    <property type="match status" value="1"/>
</dbReference>
<dbReference type="InterPro" id="IPR006035">
    <property type="entry name" value="Ureohydrolase"/>
</dbReference>
<dbReference type="InterPro" id="IPR023696">
    <property type="entry name" value="Ureohydrolase_dom_sf"/>
</dbReference>
<evidence type="ECO:0000256" key="1">
    <source>
        <dbReference type="PROSITE-ProRule" id="PRU00742"/>
    </source>
</evidence>
<sequence length="92" mass="9793">LAASEIQRSAVEDVQVPDGPIVLHVDVDVINSAELPGLLFPVPDGPSMFAVLEAIRRIIATGDVVALDLAFPWHPAPEYAESRAQLVRALVG</sequence>
<accession>A0ABW3MEW8</accession>
<dbReference type="Proteomes" id="UP001597045">
    <property type="component" value="Unassembled WGS sequence"/>
</dbReference>
<dbReference type="SUPFAM" id="SSF52768">
    <property type="entry name" value="Arginase/deacetylase"/>
    <property type="match status" value="1"/>
</dbReference>
<name>A0ABW3MEW8_9PSEU</name>
<evidence type="ECO:0000313" key="2">
    <source>
        <dbReference type="EMBL" id="MFD1049157.1"/>
    </source>
</evidence>
<keyword evidence="3" id="KW-1185">Reference proteome</keyword>
<proteinExistence type="inferred from homology"/>
<dbReference type="EMBL" id="JBHTIS010002011">
    <property type="protein sequence ID" value="MFD1049157.1"/>
    <property type="molecule type" value="Genomic_DNA"/>
</dbReference>
<gene>
    <name evidence="2" type="ORF">ACFQ1S_28290</name>
</gene>
<comment type="similarity">
    <text evidence="1">Belongs to the arginase family.</text>
</comment>
<evidence type="ECO:0000313" key="3">
    <source>
        <dbReference type="Proteomes" id="UP001597045"/>
    </source>
</evidence>
<dbReference type="PROSITE" id="PS51409">
    <property type="entry name" value="ARGINASE_2"/>
    <property type="match status" value="1"/>
</dbReference>
<comment type="caution">
    <text evidence="2">The sequence shown here is derived from an EMBL/GenBank/DDBJ whole genome shotgun (WGS) entry which is preliminary data.</text>
</comment>
<feature type="non-terminal residue" evidence="2">
    <location>
        <position position="1"/>
    </location>
</feature>